<evidence type="ECO:0000256" key="13">
    <source>
        <dbReference type="RuleBase" id="RU003707"/>
    </source>
</evidence>
<evidence type="ECO:0000313" key="17">
    <source>
        <dbReference type="Proteomes" id="UP000295399"/>
    </source>
</evidence>
<comment type="similarity">
    <text evidence="13">Belongs to the enoyl-CoA hydratase/isomerase family.</text>
</comment>
<dbReference type="PANTHER" id="PTHR43612">
    <property type="entry name" value="TRIFUNCTIONAL ENZYME SUBUNIT ALPHA"/>
    <property type="match status" value="1"/>
</dbReference>
<dbReference type="InterPro" id="IPR036291">
    <property type="entry name" value="NAD(P)-bd_dom_sf"/>
</dbReference>
<keyword evidence="10" id="KW-0456">Lyase</keyword>
<dbReference type="Pfam" id="PF02737">
    <property type="entry name" value="3HCDH_N"/>
    <property type="match status" value="1"/>
</dbReference>
<dbReference type="InParanoid" id="A0A4R2PIQ0"/>
<evidence type="ECO:0000256" key="1">
    <source>
        <dbReference type="ARBA" id="ARBA00005005"/>
    </source>
</evidence>
<dbReference type="InterPro" id="IPR006108">
    <property type="entry name" value="3HC_DH_C"/>
</dbReference>
<evidence type="ECO:0000256" key="8">
    <source>
        <dbReference type="ARBA" id="ARBA00023027"/>
    </source>
</evidence>
<keyword evidence="7" id="KW-0560">Oxidoreductase</keyword>
<organism evidence="16 17">
    <name type="scientific">Rhodothalassium salexigens DSM 2132</name>
    <dbReference type="NCBI Taxonomy" id="1188247"/>
    <lineage>
        <taxon>Bacteria</taxon>
        <taxon>Pseudomonadati</taxon>
        <taxon>Pseudomonadota</taxon>
        <taxon>Alphaproteobacteria</taxon>
        <taxon>Rhodothalassiales</taxon>
        <taxon>Rhodothalassiaceae</taxon>
        <taxon>Rhodothalassium</taxon>
    </lineage>
</organism>
<dbReference type="GO" id="GO:0006635">
    <property type="term" value="P:fatty acid beta-oxidation"/>
    <property type="evidence" value="ECO:0007669"/>
    <property type="project" value="UniProtKB-UniPathway"/>
</dbReference>
<evidence type="ECO:0000259" key="14">
    <source>
        <dbReference type="Pfam" id="PF00725"/>
    </source>
</evidence>
<dbReference type="SUPFAM" id="SSF52096">
    <property type="entry name" value="ClpP/crotonase"/>
    <property type="match status" value="1"/>
</dbReference>
<keyword evidence="11" id="KW-0511">Multifunctional enzyme</keyword>
<evidence type="ECO:0000256" key="11">
    <source>
        <dbReference type="ARBA" id="ARBA00023268"/>
    </source>
</evidence>
<accession>A0A4R2PIQ0</accession>
<feature type="domain" description="3-hydroxyacyl-CoA dehydrogenase C-terminal" evidence="14">
    <location>
        <begin position="513"/>
        <end position="610"/>
    </location>
</feature>
<evidence type="ECO:0000256" key="12">
    <source>
        <dbReference type="ARBA" id="ARBA00049556"/>
    </source>
</evidence>
<dbReference type="FunFam" id="3.40.50.720:FF:000009">
    <property type="entry name" value="Fatty oxidation complex, alpha subunit"/>
    <property type="match status" value="1"/>
</dbReference>
<dbReference type="InterPro" id="IPR006176">
    <property type="entry name" value="3-OHacyl-CoA_DH_NAD-bd"/>
</dbReference>
<dbReference type="PROSITE" id="PS00166">
    <property type="entry name" value="ENOYL_COA_HYDRATASE"/>
    <property type="match status" value="1"/>
</dbReference>
<keyword evidence="17" id="KW-1185">Reference proteome</keyword>
<gene>
    <name evidence="16" type="ORF">EV659_104202</name>
</gene>
<dbReference type="InterPro" id="IPR001753">
    <property type="entry name" value="Enoyl-CoA_hydra/iso"/>
</dbReference>
<keyword evidence="5" id="KW-0276">Fatty acid metabolism</keyword>
<dbReference type="Gene3D" id="1.10.1040.50">
    <property type="match status" value="1"/>
</dbReference>
<dbReference type="InterPro" id="IPR008927">
    <property type="entry name" value="6-PGluconate_DH-like_C_sf"/>
</dbReference>
<evidence type="ECO:0000256" key="5">
    <source>
        <dbReference type="ARBA" id="ARBA00022832"/>
    </source>
</evidence>
<dbReference type="RefSeq" id="WP_132708244.1">
    <property type="nucleotide sequence ID" value="NZ_JACIGF010000004.1"/>
</dbReference>
<dbReference type="EMBL" id="SLXO01000004">
    <property type="protein sequence ID" value="TCP35350.1"/>
    <property type="molecule type" value="Genomic_DNA"/>
</dbReference>
<dbReference type="GO" id="GO:0070403">
    <property type="term" value="F:NAD+ binding"/>
    <property type="evidence" value="ECO:0007669"/>
    <property type="project" value="InterPro"/>
</dbReference>
<dbReference type="AlphaFoldDB" id="A0A4R2PIQ0"/>
<dbReference type="InterPro" id="IPR029045">
    <property type="entry name" value="ClpP/crotonase-like_dom_sf"/>
</dbReference>
<reference evidence="16 17" key="1">
    <citation type="submission" date="2019-03" db="EMBL/GenBank/DDBJ databases">
        <title>Genomic Encyclopedia of Type Strains, Phase IV (KMG-IV): sequencing the most valuable type-strain genomes for metagenomic binning, comparative biology and taxonomic classification.</title>
        <authorList>
            <person name="Goeker M."/>
        </authorList>
    </citation>
    <scope>NUCLEOTIDE SEQUENCE [LARGE SCALE GENOMIC DNA]</scope>
    <source>
        <strain evidence="16 17">DSM 2132</strain>
    </source>
</reference>
<keyword evidence="8" id="KW-0520">NAD</keyword>
<dbReference type="GO" id="GO:0016509">
    <property type="term" value="F:long-chain (3S)-3-hydroxyacyl-CoA dehydrogenase (NAD+) activity"/>
    <property type="evidence" value="ECO:0007669"/>
    <property type="project" value="TreeGrafter"/>
</dbReference>
<sequence>MTETIRFDVDADGIAVLTIDLPDQSMNVIDARLGDDLARAVDRVITDDAIVGAVIISGKKDFMAGADLRMLQDLSREAPSMRAGDVYERNVSLNLLLRKLETGGHDAKAMLKQGAKAKPFVAAVAGRALGGGFEIPLACHFRVCTPDAQFGLPEVMVGLLPGAGGTQRLPRLIGLQAALQYLTTGKTIKAQEAKGFGIVAEVVEPDQLLAKAKEIVKANPKVVAPWDQKGFKYPGGGGAMHPKAVETFIGANAMARGQSWGNYPAVDAILSCVYEGSIVPMDTAVRLESKYFTKLIQGPVAGNMIRTLFVNKQAAEKGMNRPAEVEKAPIQKLGMLGAGLMGAGIAYVSAKAGMEVVLLDREQAAADKGKAYSERLVEKDVKKRRTTQDKGQALLDRIHPTTDYNDLKGCDLIIEAVFENREIKAEVTKAAEAVVGPDTIFGTNTSTLPITSLAEAWSRPENFIGIHFFSPVEKMMLVEIIKGEKTGDKAIAKALDYTQAIRKTPIVVNDSRGFYTSRCVGVYIMEGFGMLEAGVAPALIENCGRQAGFPMGPLELGDEVAIDLSVKIMRQTMADLGDAYVASPGDAVAIRMVEDLGRFGAKNDKGFYDYQDHRKTGLWPGLADAFPVAGDQPSAEDVRHRLLFSQVVECARCFEEGILENPIDGDLGAIFGWGFPPFTGGPFSFLDTYGIARFVEDADALAARFGDRFTPPKLLRDMAAAGRTFYGDMEQRAAA</sequence>
<dbReference type="PANTHER" id="PTHR43612:SF3">
    <property type="entry name" value="TRIFUNCTIONAL ENZYME SUBUNIT ALPHA, MITOCHONDRIAL"/>
    <property type="match status" value="1"/>
</dbReference>
<dbReference type="Proteomes" id="UP000295399">
    <property type="component" value="Unassembled WGS sequence"/>
</dbReference>
<protein>
    <recommendedName>
        <fullName evidence="4">enoyl-CoA hydratase</fullName>
        <ecNumber evidence="4">4.2.1.17</ecNumber>
    </recommendedName>
</protein>
<evidence type="ECO:0000256" key="10">
    <source>
        <dbReference type="ARBA" id="ARBA00023239"/>
    </source>
</evidence>
<evidence type="ECO:0000256" key="3">
    <source>
        <dbReference type="ARBA" id="ARBA00008750"/>
    </source>
</evidence>
<dbReference type="EC" id="4.2.1.17" evidence="4"/>
<evidence type="ECO:0000256" key="6">
    <source>
        <dbReference type="ARBA" id="ARBA00022963"/>
    </source>
</evidence>
<keyword evidence="6" id="KW-0442">Lipid degradation</keyword>
<evidence type="ECO:0000256" key="4">
    <source>
        <dbReference type="ARBA" id="ARBA00012076"/>
    </source>
</evidence>
<evidence type="ECO:0000256" key="9">
    <source>
        <dbReference type="ARBA" id="ARBA00023098"/>
    </source>
</evidence>
<comment type="similarity">
    <text evidence="3">In the N-terminal section; belongs to the enoyl-CoA hydratase/isomerase family.</text>
</comment>
<comment type="catalytic activity">
    <reaction evidence="12">
        <text>a (3S)-3-hydroxyacyl-CoA + NAD(+) = a 3-oxoacyl-CoA + NADH + H(+)</text>
        <dbReference type="Rhea" id="RHEA:22432"/>
        <dbReference type="ChEBI" id="CHEBI:15378"/>
        <dbReference type="ChEBI" id="CHEBI:57318"/>
        <dbReference type="ChEBI" id="CHEBI:57540"/>
        <dbReference type="ChEBI" id="CHEBI:57945"/>
        <dbReference type="ChEBI" id="CHEBI:90726"/>
        <dbReference type="EC" id="1.1.1.35"/>
    </reaction>
</comment>
<dbReference type="UniPathway" id="UPA00659"/>
<comment type="caution">
    <text evidence="16">The sequence shown here is derived from an EMBL/GenBank/DDBJ whole genome shotgun (WGS) entry which is preliminary data.</text>
</comment>
<dbReference type="Gene3D" id="3.40.50.720">
    <property type="entry name" value="NAD(P)-binding Rossmann-like Domain"/>
    <property type="match status" value="1"/>
</dbReference>
<feature type="domain" description="3-hydroxyacyl-CoA dehydrogenase NAD binding" evidence="15">
    <location>
        <begin position="333"/>
        <end position="510"/>
    </location>
</feature>
<dbReference type="InterPro" id="IPR018376">
    <property type="entry name" value="Enoyl-CoA_hyd/isom_CS"/>
</dbReference>
<dbReference type="InterPro" id="IPR050136">
    <property type="entry name" value="FA_oxidation_alpha_subunit"/>
</dbReference>
<evidence type="ECO:0000256" key="2">
    <source>
        <dbReference type="ARBA" id="ARBA00007005"/>
    </source>
</evidence>
<dbReference type="SUPFAM" id="SSF51735">
    <property type="entry name" value="NAD(P)-binding Rossmann-fold domains"/>
    <property type="match status" value="1"/>
</dbReference>
<evidence type="ECO:0000256" key="7">
    <source>
        <dbReference type="ARBA" id="ARBA00023002"/>
    </source>
</evidence>
<dbReference type="OrthoDB" id="9771883at2"/>
<comment type="pathway">
    <text evidence="1">Lipid metabolism; fatty acid beta-oxidation.</text>
</comment>
<name>A0A4R2PIQ0_RHOSA</name>
<dbReference type="Pfam" id="PF00725">
    <property type="entry name" value="3HCDH"/>
    <property type="match status" value="1"/>
</dbReference>
<dbReference type="Gene3D" id="3.90.226.10">
    <property type="entry name" value="2-enoyl-CoA Hydratase, Chain A, domain 1"/>
    <property type="match status" value="1"/>
</dbReference>
<dbReference type="SUPFAM" id="SSF48179">
    <property type="entry name" value="6-phosphogluconate dehydrogenase C-terminal domain-like"/>
    <property type="match status" value="2"/>
</dbReference>
<dbReference type="Pfam" id="PF00378">
    <property type="entry name" value="ECH_1"/>
    <property type="match status" value="1"/>
</dbReference>
<dbReference type="GO" id="GO:0004300">
    <property type="term" value="F:enoyl-CoA hydratase activity"/>
    <property type="evidence" value="ECO:0007669"/>
    <property type="project" value="UniProtKB-EC"/>
</dbReference>
<proteinExistence type="inferred from homology"/>
<dbReference type="FunCoup" id="A0A4R2PIQ0">
    <property type="interactions" value="282"/>
</dbReference>
<keyword evidence="9" id="KW-0443">Lipid metabolism</keyword>
<evidence type="ECO:0000259" key="15">
    <source>
        <dbReference type="Pfam" id="PF02737"/>
    </source>
</evidence>
<evidence type="ECO:0000313" key="16">
    <source>
        <dbReference type="EMBL" id="TCP35350.1"/>
    </source>
</evidence>
<comment type="similarity">
    <text evidence="2">In the central section; belongs to the 3-hydroxyacyl-CoA dehydrogenase family.</text>
</comment>
<dbReference type="CDD" id="cd06558">
    <property type="entry name" value="crotonase-like"/>
    <property type="match status" value="1"/>
</dbReference>